<organism evidence="1 2">
    <name type="scientific">Nocardia amamiensis</name>
    <dbReference type="NCBI Taxonomy" id="404578"/>
    <lineage>
        <taxon>Bacteria</taxon>
        <taxon>Bacillati</taxon>
        <taxon>Actinomycetota</taxon>
        <taxon>Actinomycetes</taxon>
        <taxon>Mycobacteriales</taxon>
        <taxon>Nocardiaceae</taxon>
        <taxon>Nocardia</taxon>
    </lineage>
</organism>
<proteinExistence type="predicted"/>
<dbReference type="InterPro" id="IPR053977">
    <property type="entry name" value="Rv2466c-like"/>
</dbReference>
<dbReference type="Proteomes" id="UP000702209">
    <property type="component" value="Unassembled WGS sequence"/>
</dbReference>
<comment type="caution">
    <text evidence="1">The sequence shown here is derived from an EMBL/GenBank/DDBJ whole genome shotgun (WGS) entry which is preliminary data.</text>
</comment>
<dbReference type="Pfam" id="PF22234">
    <property type="entry name" value="Rv2466c-like"/>
    <property type="match status" value="1"/>
</dbReference>
<sequence length="205" mass="21523">MAEIDLYVDPICPFAWVSARWLLDSAGEQHTVTLRQMSLAVLNDGQTVDADHQPMITRSRRIGRVFAATGKRHGRDAFTPLYLALGTRLHPRGPHTDDDAAVAAALSATGLDPALTAALDDADYDAAVAIAHRASQTALGGRGGSPIIAVDGRGFSGPVLTAPPHPSRAADLLHALLTAAATPGFAALHRPYQGPPAFTAPEDDR</sequence>
<dbReference type="Gene3D" id="3.40.30.10">
    <property type="entry name" value="Glutaredoxin"/>
    <property type="match status" value="1"/>
</dbReference>
<accession>A0ABS0CY56</accession>
<keyword evidence="2" id="KW-1185">Reference proteome</keyword>
<dbReference type="SUPFAM" id="SSF52833">
    <property type="entry name" value="Thioredoxin-like"/>
    <property type="match status" value="1"/>
</dbReference>
<gene>
    <name evidence="1" type="ORF">IU459_28980</name>
</gene>
<dbReference type="InterPro" id="IPR036249">
    <property type="entry name" value="Thioredoxin-like_sf"/>
</dbReference>
<dbReference type="RefSeq" id="WP_195132754.1">
    <property type="nucleotide sequence ID" value="NZ_JADLQX010000028.1"/>
</dbReference>
<evidence type="ECO:0000313" key="1">
    <source>
        <dbReference type="EMBL" id="MBF6301542.1"/>
    </source>
</evidence>
<evidence type="ECO:0000313" key="2">
    <source>
        <dbReference type="Proteomes" id="UP000702209"/>
    </source>
</evidence>
<name>A0ABS0CY56_9NOCA</name>
<dbReference type="EMBL" id="JADLQX010000028">
    <property type="protein sequence ID" value="MBF6301542.1"/>
    <property type="molecule type" value="Genomic_DNA"/>
</dbReference>
<reference evidence="1 2" key="1">
    <citation type="submission" date="2020-10" db="EMBL/GenBank/DDBJ databases">
        <title>Identification of Nocardia species via Next-generation sequencing and recognition of intraspecies genetic diversity.</title>
        <authorList>
            <person name="Li P."/>
            <person name="Li P."/>
            <person name="Lu B."/>
        </authorList>
    </citation>
    <scope>NUCLEOTIDE SEQUENCE [LARGE SCALE GENOMIC DNA]</scope>
    <source>
        <strain evidence="1 2">BJ06-0157</strain>
    </source>
</reference>
<protein>
    <submittedName>
        <fullName evidence="1">Disulfide bond formation protein DsbA</fullName>
    </submittedName>
</protein>